<dbReference type="EMBL" id="CP106881">
    <property type="protein sequence ID" value="UYG50893.1"/>
    <property type="molecule type" value="Genomic_DNA"/>
</dbReference>
<evidence type="ECO:0000256" key="1">
    <source>
        <dbReference type="SAM" id="MobiDB-lite"/>
    </source>
</evidence>
<evidence type="ECO:0000313" key="2">
    <source>
        <dbReference type="EMBL" id="UYG50893.1"/>
    </source>
</evidence>
<dbReference type="InterPro" id="IPR006311">
    <property type="entry name" value="TAT_signal"/>
</dbReference>
<dbReference type="PROSITE" id="PS51318">
    <property type="entry name" value="TAT"/>
    <property type="match status" value="1"/>
</dbReference>
<dbReference type="Proteomes" id="UP001162800">
    <property type="component" value="Chromosome"/>
</dbReference>
<protein>
    <submittedName>
        <fullName evidence="2">Uncharacterized protein</fullName>
    </submittedName>
</protein>
<organism evidence="2 3">
    <name type="scientific">Comamonas endophytica</name>
    <dbReference type="NCBI Taxonomy" id="2949090"/>
    <lineage>
        <taxon>Bacteria</taxon>
        <taxon>Pseudomonadati</taxon>
        <taxon>Pseudomonadota</taxon>
        <taxon>Betaproteobacteria</taxon>
        <taxon>Burkholderiales</taxon>
        <taxon>Comamonadaceae</taxon>
        <taxon>Comamonas</taxon>
    </lineage>
</organism>
<feature type="region of interest" description="Disordered" evidence="1">
    <location>
        <begin position="34"/>
        <end position="65"/>
    </location>
</feature>
<sequence length="171" mass="18712">MPDQRSSSSPSSPRKRPWLWGSLMAAVASLVAGCKSPSAPRAPAPSPAQQGQASGRPAPSDAATPRAYRQDGARHLYALNAQRIYKGQLPPVLYAVGTLEIDIDRQGRVQRLHWLRAPRHAPEVIAEIERTARAAAPYPVPARLGKVTYIDTWLWDKSGKFQLDTLTEGQL</sequence>
<gene>
    <name evidence="2" type="ORF">M9799_12430</name>
</gene>
<reference evidence="2" key="1">
    <citation type="submission" date="2022-09" db="EMBL/GenBank/DDBJ databases">
        <title>The complete genome of Acidovorax sp. 5MLIR.</title>
        <authorList>
            <person name="Liu L."/>
            <person name="Yue J."/>
            <person name="Yang F."/>
            <person name="Yuan J."/>
            <person name="Li L."/>
        </authorList>
    </citation>
    <scope>NUCLEOTIDE SEQUENCE</scope>
    <source>
        <strain evidence="2">5MLIR</strain>
    </source>
</reference>
<keyword evidence="3" id="KW-1185">Reference proteome</keyword>
<evidence type="ECO:0000313" key="3">
    <source>
        <dbReference type="Proteomes" id="UP001162800"/>
    </source>
</evidence>
<dbReference type="RefSeq" id="WP_231041989.1">
    <property type="nucleotide sequence ID" value="NZ_CP106881.1"/>
</dbReference>
<accession>A0ABY6G782</accession>
<dbReference type="PROSITE" id="PS51257">
    <property type="entry name" value="PROKAR_LIPOPROTEIN"/>
    <property type="match status" value="1"/>
</dbReference>
<proteinExistence type="predicted"/>
<name>A0ABY6G782_9BURK</name>